<dbReference type="Pfam" id="PF06961">
    <property type="entry name" value="DUF1294"/>
    <property type="match status" value="1"/>
</dbReference>
<reference evidence="2 3" key="1">
    <citation type="submission" date="2018-05" db="EMBL/GenBank/DDBJ databases">
        <title>Genomic Encyclopedia of Type Strains, Phase IV (KMG-IV): sequencing the most valuable type-strain genomes for metagenomic binning, comparative biology and taxonomic classification.</title>
        <authorList>
            <person name="Goeker M."/>
        </authorList>
    </citation>
    <scope>NUCLEOTIDE SEQUENCE [LARGE SCALE GENOMIC DNA]</scope>
    <source>
        <strain evidence="2 3">DSM 28816</strain>
    </source>
</reference>
<dbReference type="InterPro" id="IPR010718">
    <property type="entry name" value="DUF1294"/>
</dbReference>
<sequence>MATITYIMIAYFSLINIAGFISMGMDKYKARHHLYRIPEENLFFIAILGGSIGSYMGMHLFRHKTKHKSFVLGIPLIFVLEASLSISTFINLCK</sequence>
<organism evidence="2 3">
    <name type="scientific">Lachnotalea glycerini</name>
    <dbReference type="NCBI Taxonomy" id="1763509"/>
    <lineage>
        <taxon>Bacteria</taxon>
        <taxon>Bacillati</taxon>
        <taxon>Bacillota</taxon>
        <taxon>Clostridia</taxon>
        <taxon>Lachnospirales</taxon>
        <taxon>Lachnospiraceae</taxon>
        <taxon>Lachnotalea</taxon>
    </lineage>
</organism>
<keyword evidence="1" id="KW-0812">Transmembrane</keyword>
<feature type="transmembrane region" description="Helical" evidence="1">
    <location>
        <begin position="6"/>
        <end position="25"/>
    </location>
</feature>
<proteinExistence type="predicted"/>
<feature type="transmembrane region" description="Helical" evidence="1">
    <location>
        <begin position="41"/>
        <end position="58"/>
    </location>
</feature>
<gene>
    <name evidence="2" type="ORF">C8E03_101636</name>
</gene>
<evidence type="ECO:0000313" key="2">
    <source>
        <dbReference type="EMBL" id="PXV96003.1"/>
    </source>
</evidence>
<evidence type="ECO:0000313" key="3">
    <source>
        <dbReference type="Proteomes" id="UP000247523"/>
    </source>
</evidence>
<comment type="caution">
    <text evidence="2">The sequence shown here is derived from an EMBL/GenBank/DDBJ whole genome shotgun (WGS) entry which is preliminary data.</text>
</comment>
<feature type="transmembrane region" description="Helical" evidence="1">
    <location>
        <begin position="70"/>
        <end position="93"/>
    </location>
</feature>
<keyword evidence="1" id="KW-0472">Membrane</keyword>
<dbReference type="RefSeq" id="WP_242993354.1">
    <property type="nucleotide sequence ID" value="NZ_QICS01000001.1"/>
</dbReference>
<name>A0A318EWZ5_9FIRM</name>
<evidence type="ECO:0000256" key="1">
    <source>
        <dbReference type="SAM" id="Phobius"/>
    </source>
</evidence>
<dbReference type="EMBL" id="QICS01000001">
    <property type="protein sequence ID" value="PXV96003.1"/>
    <property type="molecule type" value="Genomic_DNA"/>
</dbReference>
<accession>A0A318EWZ5</accession>
<keyword evidence="1" id="KW-1133">Transmembrane helix</keyword>
<protein>
    <submittedName>
        <fullName evidence="2">Uncharacterized membrane protein YsdA (DUF1294 family)</fullName>
    </submittedName>
</protein>
<dbReference type="AlphaFoldDB" id="A0A318EWZ5"/>
<dbReference type="Proteomes" id="UP000247523">
    <property type="component" value="Unassembled WGS sequence"/>
</dbReference>